<sequence length="1940" mass="204531">MKKLYATKALINTGYAKIIVIACILFLFSSNSYGQVEVDFTPRTSVNSPSKTIYTIKGDFTMMGNTNLTLVNYSDTGNNNEDMRFVDRDDVVFPGNTFDTFNSSSATLALSTENRADPGCSKIIYAGIYWTGRVDQGVDADADGDGDPNTFNVTKNGVTKQFDKRRIRIKGPDATDYTTFTATPANSILFPEDIYRNIFTGYVEITDYVQLNGIGEYFVGDLPTREGTIDGTGLSGGWGMVVVYENSKMKWRDVTVFDGYAFVRSANADVFTIPVSGFNAAQSGEVNLKLGIMGGEGERGFIGDFFSIQQLNTPTYIPLSHSNNTPDNFFTGSILTDGNARDPNLYNNTGIDVVMFDVDNTGNSIIANGQTQTSFNYGTFQDTYTIFNVTFAVDAYVPEPEGVLNITSVNGNTPNPPDILEPGQFSEYTLEIRNTGTEATDNTLITIPIPETIDPSNLNISTGFPNPGIFSTTNNPIYMTGPGFGPNGSIIWDLGTLPVPPSPDDVLATISFSLTVTRDCTMLTDPSFDPNVSLSGTITGVGAVSNVPFDFPLIQGYETTGNCAGEPIPTPIIIGINYLDYINEPPTASNPAPVDIECGGTIPPPDVLVVTDEADNSGFTPTVAFVSDVSDGGTNPEIITRTYSVTDDCNNSINVTQTITITDTTGPSTPTLPDLTGQCSVTATVPTAGDACSGIITGTTSDPLTYNTQGTFVITWTFDDGNGNSIDVDQNVIVNDTTDPDTPRLAVLTGQCSVTATAPTTEDNCSGTITGTTTDPLTYNTQGTFVITWTFDDGNGNSIDVDQTVIVDDTTEPEAPTLADLIGQCSVTAPVPIIADNCNGSAISGTTSDPLTYNTQGTFVITWTFDDGNGNSIDVDQNVIVNDTTNPVAPILSDLTGECSVTATAPITNDNCLGTITATTTDPTTYNSQGTFTITWTFDDGNGNSIDVDQTVIVNDTTNPDTPRLEDLTGQCGVTAIAPTTNDNCSGTITGTTTDPTTYNTQGTFVVTWTFDDGNGNSIDVGQTVIVDDTTAPQEPTLPDLIGQCSVTATAPVITDNCNGTSITGTTNDPLTYNTQGTFTITWTFDDGNGNIIDVDQNVIVEDTINPTITCQANVSVNVDAGLCTASGVTLGTPVTDDNCSVDSVTNDAPAIYPLGNTTVTWTVTDGSGNTATCTQIVTVTDDIDPTISCPSNISLNVDAGLCTASSVNLGTPTTDDNCSVDTVTNDAPAVFPLGDTIVTWTVTDGSGNTATCTQTVTVSDDIDPTITCPADVSVNVDTGLCTASNVNLGAPTTDDNCSVDTVTNDAPAVFPLGATTVTWTVIDGSGNTATCTQTVTVTDNINPTIICPADVSVNVDPGLCTASSVNLGTPTTDDNCSVDTVTNDAPTTYPLGDTTVTWTVTDGSGNTATCTQTVTVVDDADPSITCPIDVTVNVDAGLCSATNVDLGTPSATDCTSVTISNDAPTAFPQGDTIVTWTITDEAGNTVTCTQVVTVIDNIDPIFVEALPVDITVECSEIPDAEVLTATDNCGSAEVTFSEERIDGSCASNYTLVRTWTATDASGLTTVHTQNITVQDTTRPEFVEDLPEDITVECDAVPNATTLTAIDNCSDATVAVSDALTNGNCANNYIIARTWVATDACGLITTHTQIITVQDTTAPAPTTTFEETLDVSCTDVPDAPALEFSDNCSVSAGITVVFEETNTFDEIALTDYQIIRTWTATDECANQETYTQTLNVSLDEVLIDIVAPDLCFDEGAVDLNNYTPETLNTNGTWELIDGGSGAILTGSVFDPTNVEWDSITVQTGIDYRFRYTTTDAGCISITDIVVTLNYCEVLPCGENDIVISKALTPNGDGYNETFDITGIELCGFTADIKIFNRWGALVYESNNYQVGEGSGSWRGSSPKSSIGGKGKLPNGTYYYIIHLQNSGLKPLTGPIYLGTK</sequence>
<dbReference type="PANTHER" id="PTHR24273:SF32">
    <property type="entry name" value="HYALIN"/>
    <property type="match status" value="1"/>
</dbReference>
<evidence type="ECO:0000256" key="1">
    <source>
        <dbReference type="ARBA" id="ARBA00022737"/>
    </source>
</evidence>
<evidence type="ECO:0000259" key="2">
    <source>
        <dbReference type="PROSITE" id="PS50825"/>
    </source>
</evidence>
<dbReference type="InterPro" id="IPR026341">
    <property type="entry name" value="T9SS_type_B"/>
</dbReference>
<dbReference type="Pfam" id="PF02494">
    <property type="entry name" value="HYR"/>
    <property type="match status" value="4"/>
</dbReference>
<dbReference type="PANTHER" id="PTHR24273">
    <property type="entry name" value="FI04643P-RELATED"/>
    <property type="match status" value="1"/>
</dbReference>
<dbReference type="InterPro" id="IPR057078">
    <property type="entry name" value="HYR-4C"/>
</dbReference>
<name>A0ABW3RAD2_9FLAO</name>
<dbReference type="Pfam" id="PF13585">
    <property type="entry name" value="CHU_C"/>
    <property type="match status" value="1"/>
</dbReference>
<feature type="domain" description="HYR" evidence="2">
    <location>
        <begin position="1420"/>
        <end position="1497"/>
    </location>
</feature>
<dbReference type="EMBL" id="JBHTLJ010000002">
    <property type="protein sequence ID" value="MFD1161951.1"/>
    <property type="molecule type" value="Genomic_DNA"/>
</dbReference>
<keyword evidence="4" id="KW-1185">Reference proteome</keyword>
<dbReference type="InterPro" id="IPR003410">
    <property type="entry name" value="HYR_dom"/>
</dbReference>
<dbReference type="Pfam" id="PF23237">
    <property type="entry name" value="HYR_4C"/>
    <property type="match status" value="1"/>
</dbReference>
<keyword evidence="1" id="KW-0677">Repeat</keyword>
<evidence type="ECO:0000313" key="4">
    <source>
        <dbReference type="Proteomes" id="UP001597163"/>
    </source>
</evidence>
<dbReference type="Proteomes" id="UP001597163">
    <property type="component" value="Unassembled WGS sequence"/>
</dbReference>
<dbReference type="NCBIfam" id="TIGR04131">
    <property type="entry name" value="Bac_Flav_CTERM"/>
    <property type="match status" value="1"/>
</dbReference>
<organism evidence="3 4">
    <name type="scientific">Hwangdonia seohaensis</name>
    <dbReference type="NCBI Taxonomy" id="1240727"/>
    <lineage>
        <taxon>Bacteria</taxon>
        <taxon>Pseudomonadati</taxon>
        <taxon>Bacteroidota</taxon>
        <taxon>Flavobacteriia</taxon>
        <taxon>Flavobacteriales</taxon>
        <taxon>Flavobacteriaceae</taxon>
        <taxon>Hwangdonia</taxon>
    </lineage>
</organism>
<dbReference type="PROSITE" id="PS50825">
    <property type="entry name" value="HYR"/>
    <property type="match status" value="3"/>
</dbReference>
<dbReference type="RefSeq" id="WP_311937779.1">
    <property type="nucleotide sequence ID" value="NZ_JAVSCK010000002.1"/>
</dbReference>
<accession>A0ABW3RAD2</accession>
<feature type="domain" description="HYR" evidence="2">
    <location>
        <begin position="1181"/>
        <end position="1261"/>
    </location>
</feature>
<proteinExistence type="predicted"/>
<gene>
    <name evidence="3" type="ORF">ACFQ2E_05955</name>
</gene>
<evidence type="ECO:0000313" key="3">
    <source>
        <dbReference type="EMBL" id="MFD1161951.1"/>
    </source>
</evidence>
<comment type="caution">
    <text evidence="3">The sequence shown here is derived from an EMBL/GenBank/DDBJ whole genome shotgun (WGS) entry which is preliminary data.</text>
</comment>
<reference evidence="4" key="1">
    <citation type="journal article" date="2019" name="Int. J. Syst. Evol. Microbiol.">
        <title>The Global Catalogue of Microorganisms (GCM) 10K type strain sequencing project: providing services to taxonomists for standard genome sequencing and annotation.</title>
        <authorList>
            <consortium name="The Broad Institute Genomics Platform"/>
            <consortium name="The Broad Institute Genome Sequencing Center for Infectious Disease"/>
            <person name="Wu L."/>
            <person name="Ma J."/>
        </authorList>
    </citation>
    <scope>NUCLEOTIDE SEQUENCE [LARGE SCALE GENOMIC DNA]</scope>
    <source>
        <strain evidence="4">CCUG 63246</strain>
    </source>
</reference>
<feature type="domain" description="HYR" evidence="2">
    <location>
        <begin position="1339"/>
        <end position="1419"/>
    </location>
</feature>
<protein>
    <submittedName>
        <fullName evidence="3">HYR domain-containing protein</fullName>
    </submittedName>
</protein>